<feature type="region of interest" description="Disordered" evidence="1">
    <location>
        <begin position="93"/>
        <end position="114"/>
    </location>
</feature>
<accession>A0AAR5QDQ8</accession>
<organism evidence="4 5">
    <name type="scientific">Dendroctonus ponderosae</name>
    <name type="common">Mountain pine beetle</name>
    <dbReference type="NCBI Taxonomy" id="77166"/>
    <lineage>
        <taxon>Eukaryota</taxon>
        <taxon>Metazoa</taxon>
        <taxon>Ecdysozoa</taxon>
        <taxon>Arthropoda</taxon>
        <taxon>Hexapoda</taxon>
        <taxon>Insecta</taxon>
        <taxon>Pterygota</taxon>
        <taxon>Neoptera</taxon>
        <taxon>Endopterygota</taxon>
        <taxon>Coleoptera</taxon>
        <taxon>Polyphaga</taxon>
        <taxon>Cucujiformia</taxon>
        <taxon>Curculionidae</taxon>
        <taxon>Scolytinae</taxon>
        <taxon>Dendroctonus</taxon>
    </lineage>
</organism>
<proteinExistence type="predicted"/>
<evidence type="ECO:0000313" key="5">
    <source>
        <dbReference type="Proteomes" id="UP000019118"/>
    </source>
</evidence>
<dbReference type="Proteomes" id="UP000019118">
    <property type="component" value="Unassembled WGS sequence"/>
</dbReference>
<name>A0AAR5QDQ8_DENPD</name>
<feature type="region of interest" description="Disordered" evidence="1">
    <location>
        <begin position="149"/>
        <end position="171"/>
    </location>
</feature>
<protein>
    <recommendedName>
        <fullName evidence="3">Cuticle protein CPCFC domain-containing protein</fullName>
    </recommendedName>
</protein>
<feature type="signal peptide" evidence="2">
    <location>
        <begin position="1"/>
        <end position="17"/>
    </location>
</feature>
<dbReference type="InterPro" id="IPR033778">
    <property type="entry name" value="CPCFC"/>
</dbReference>
<dbReference type="GeneID" id="109545199"/>
<feature type="domain" description="Cuticle protein CPCFC" evidence="3">
    <location>
        <begin position="59"/>
        <end position="75"/>
    </location>
</feature>
<feature type="compositionally biased region" description="Low complexity" evidence="1">
    <location>
        <begin position="156"/>
        <end position="171"/>
    </location>
</feature>
<feature type="chain" id="PRO_5043378123" description="Cuticle protein CPCFC domain-containing protein" evidence="2">
    <location>
        <begin position="18"/>
        <end position="328"/>
    </location>
</feature>
<dbReference type="Pfam" id="PF17223">
    <property type="entry name" value="CPCFC"/>
    <property type="match status" value="2"/>
</dbReference>
<evidence type="ECO:0000259" key="3">
    <source>
        <dbReference type="Pfam" id="PF17223"/>
    </source>
</evidence>
<dbReference type="GO" id="GO:0042302">
    <property type="term" value="F:structural constituent of cuticle"/>
    <property type="evidence" value="ECO:0007669"/>
    <property type="project" value="InterPro"/>
</dbReference>
<evidence type="ECO:0000256" key="2">
    <source>
        <dbReference type="SAM" id="SignalP"/>
    </source>
</evidence>
<dbReference type="AlphaFoldDB" id="A0AAR5QDQ8"/>
<sequence>MFYKLVVLACSMGLSLAQYSRPQYQQVQYEQQPQYQQQAQYQQPQYQQEASAGPAAAQYPAGVDAQSCPNYPDCANPLLTVQAVAKASDPRYLVDNAPQAPPRAESQYSPDIQQKLDRGEYIGDGDYHGEGLDDALAPQVAANARYIGQQSASPQYSRPSPSAAQYSAQPSAGSVQYPAQQAASQYSAQPGAVQYTAQRAASQYITQPSAVQYPAQQAASQYTTQAQGAQYGAQRAASQYISTPQYITAPQSVRASQYYQRPSASGSQHSQASLYTPQYLQQPAPVHESRSYSPVANSLAAGSEPVPAVQLPAGVDANVCPNYPFCHS</sequence>
<evidence type="ECO:0000256" key="1">
    <source>
        <dbReference type="SAM" id="MobiDB-lite"/>
    </source>
</evidence>
<dbReference type="EnsemblMetazoa" id="XM_019915743.1">
    <property type="protein sequence ID" value="XP_019771302.1"/>
    <property type="gene ID" value="LOC109545199"/>
</dbReference>
<reference evidence="5" key="1">
    <citation type="journal article" date="2013" name="Genome Biol.">
        <title>Draft genome of the mountain pine beetle, Dendroctonus ponderosae Hopkins, a major forest pest.</title>
        <authorList>
            <person name="Keeling C.I."/>
            <person name="Yuen M.M."/>
            <person name="Liao N.Y."/>
            <person name="Docking T.R."/>
            <person name="Chan S.K."/>
            <person name="Taylor G.A."/>
            <person name="Palmquist D.L."/>
            <person name="Jackman S.D."/>
            <person name="Nguyen A."/>
            <person name="Li M."/>
            <person name="Henderson H."/>
            <person name="Janes J.K."/>
            <person name="Zhao Y."/>
            <person name="Pandoh P."/>
            <person name="Moore R."/>
            <person name="Sperling F.A."/>
            <person name="Huber D.P."/>
            <person name="Birol I."/>
            <person name="Jones S.J."/>
            <person name="Bohlmann J."/>
        </authorList>
    </citation>
    <scope>NUCLEOTIDE SEQUENCE</scope>
</reference>
<evidence type="ECO:0000313" key="4">
    <source>
        <dbReference type="EnsemblMetazoa" id="XP_019771302.1"/>
    </source>
</evidence>
<keyword evidence="2" id="KW-0732">Signal</keyword>
<dbReference type="KEGG" id="dpa:109545199"/>
<reference evidence="4" key="2">
    <citation type="submission" date="2024-08" db="UniProtKB">
        <authorList>
            <consortium name="EnsemblMetazoa"/>
        </authorList>
    </citation>
    <scope>IDENTIFICATION</scope>
</reference>
<feature type="domain" description="Cuticle protein CPCFC" evidence="3">
    <location>
        <begin position="312"/>
        <end position="327"/>
    </location>
</feature>
<keyword evidence="5" id="KW-1185">Reference proteome</keyword>